<dbReference type="AlphaFoldDB" id="A0A2J6S293"/>
<reference evidence="1 2" key="1">
    <citation type="submission" date="2016-04" db="EMBL/GenBank/DDBJ databases">
        <title>A degradative enzymes factory behind the ericoid mycorrhizal symbiosis.</title>
        <authorList>
            <consortium name="DOE Joint Genome Institute"/>
            <person name="Martino E."/>
            <person name="Morin E."/>
            <person name="Grelet G."/>
            <person name="Kuo A."/>
            <person name="Kohler A."/>
            <person name="Daghino S."/>
            <person name="Barry K."/>
            <person name="Choi C."/>
            <person name="Cichocki N."/>
            <person name="Clum A."/>
            <person name="Copeland A."/>
            <person name="Hainaut M."/>
            <person name="Haridas S."/>
            <person name="Labutti K."/>
            <person name="Lindquist E."/>
            <person name="Lipzen A."/>
            <person name="Khouja H.-R."/>
            <person name="Murat C."/>
            <person name="Ohm R."/>
            <person name="Olson A."/>
            <person name="Spatafora J."/>
            <person name="Veneault-Fourrey C."/>
            <person name="Henrissat B."/>
            <person name="Grigoriev I."/>
            <person name="Martin F."/>
            <person name="Perotto S."/>
        </authorList>
    </citation>
    <scope>NUCLEOTIDE SEQUENCE [LARGE SCALE GENOMIC DNA]</scope>
    <source>
        <strain evidence="1 2">F</strain>
    </source>
</reference>
<dbReference type="SUPFAM" id="SSF51197">
    <property type="entry name" value="Clavaminate synthase-like"/>
    <property type="match status" value="1"/>
</dbReference>
<dbReference type="Gene3D" id="2.60.120.620">
    <property type="entry name" value="q2cbj1_9rhob like domain"/>
    <property type="match status" value="1"/>
</dbReference>
<accession>A0A2J6S293</accession>
<keyword evidence="2" id="KW-1185">Reference proteome</keyword>
<proteinExistence type="predicted"/>
<evidence type="ECO:0000313" key="2">
    <source>
        <dbReference type="Proteomes" id="UP000235786"/>
    </source>
</evidence>
<dbReference type="PANTHER" id="PTHR37563">
    <property type="entry name" value="PHYTANOYL-COA DIOXYGENASE FAMILY PROTEIN (AFU_ORTHOLOGUE AFUA_2G03330)"/>
    <property type="match status" value="1"/>
</dbReference>
<dbReference type="OrthoDB" id="407832at2759"/>
<protein>
    <recommendedName>
        <fullName evidence="3">Phytanoyl-CoA dioxygenase family protein</fullName>
    </recommendedName>
</protein>
<organism evidence="1 2">
    <name type="scientific">Hyaloscypha variabilis (strain UAMH 11265 / GT02V1 / F)</name>
    <name type="common">Meliniomyces variabilis</name>
    <dbReference type="NCBI Taxonomy" id="1149755"/>
    <lineage>
        <taxon>Eukaryota</taxon>
        <taxon>Fungi</taxon>
        <taxon>Dikarya</taxon>
        <taxon>Ascomycota</taxon>
        <taxon>Pezizomycotina</taxon>
        <taxon>Leotiomycetes</taxon>
        <taxon>Helotiales</taxon>
        <taxon>Hyaloscyphaceae</taxon>
        <taxon>Hyaloscypha</taxon>
        <taxon>Hyaloscypha variabilis</taxon>
    </lineage>
</organism>
<gene>
    <name evidence="1" type="ORF">L207DRAFT_551817</name>
</gene>
<dbReference type="PANTHER" id="PTHR37563:SF2">
    <property type="entry name" value="PHYTANOYL-COA DIOXYGENASE FAMILY PROTEIN (AFU_ORTHOLOGUE AFUA_2G03330)"/>
    <property type="match status" value="1"/>
</dbReference>
<dbReference type="Pfam" id="PF05721">
    <property type="entry name" value="PhyH"/>
    <property type="match status" value="1"/>
</dbReference>
<evidence type="ECO:0008006" key="3">
    <source>
        <dbReference type="Google" id="ProtNLM"/>
    </source>
</evidence>
<sequence length="340" mass="38600">MLTYRLLPSPSSKLLPPLIRTLSTSQTRTISASSNPKTVLVSPEEKSRGHLTNQNLELANRALHHDGLVVLENAISHEKLDFLNEKMVDDAKKLQARGEDSPYNYNKGNIQQDPQLTKRYFDKEIFLNPLATQVTSSVLGPRPRLSFISGNSALPPSPGVQQTAQPTHSDADFAHPSSPFALVVNIPLVTMTPENGSTEIWLGTHKYGQEAQEGEHGERASGRIREEWLSERRRVRAPARPVVRKGSVVVRDLRVWHSGQPNWTREVRVMLAMIHFAGWYRNPMEVNFSEELRGELERWGRDLVIQGRYAPEKEAEEKYLEGKFGNAYDFDQRDRLDVVF</sequence>
<dbReference type="InterPro" id="IPR008775">
    <property type="entry name" value="Phytyl_CoA_dOase-like"/>
</dbReference>
<evidence type="ECO:0000313" key="1">
    <source>
        <dbReference type="EMBL" id="PMD44857.1"/>
    </source>
</evidence>
<dbReference type="InterPro" id="IPR051961">
    <property type="entry name" value="Fungal_Metabolite_Diox"/>
</dbReference>
<dbReference type="EMBL" id="KZ613940">
    <property type="protein sequence ID" value="PMD44857.1"/>
    <property type="molecule type" value="Genomic_DNA"/>
</dbReference>
<dbReference type="Proteomes" id="UP000235786">
    <property type="component" value="Unassembled WGS sequence"/>
</dbReference>
<name>A0A2J6S293_HYAVF</name>